<sequence length="170" mass="19517">MTFFKLIILSASISVIVFGCKAKYSLDNINIGNANTFQINNFSNTADLVEPDISRYFTLSLQELLLNQTKLSLVKSNGDLVYEGEITDYKISPINATSQNTTDQNRLNISIRVRFFNKLKKDSNFEQTFSFFYDYPRNKNLIGNLKNEAISEIFERITHDVFNATLTAKW</sequence>
<comment type="caution">
    <text evidence="1">The sequence shown here is derived from an EMBL/GenBank/DDBJ whole genome shotgun (WGS) entry which is preliminary data.</text>
</comment>
<name>A0ABT8W5A7_9FLAO</name>
<protein>
    <submittedName>
        <fullName evidence="1">LptE family protein</fullName>
    </submittedName>
</protein>
<organism evidence="1 2">
    <name type="scientific">Flavivirga aquimarina</name>
    <dbReference type="NCBI Taxonomy" id="2027862"/>
    <lineage>
        <taxon>Bacteria</taxon>
        <taxon>Pseudomonadati</taxon>
        <taxon>Bacteroidota</taxon>
        <taxon>Flavobacteriia</taxon>
        <taxon>Flavobacteriales</taxon>
        <taxon>Flavobacteriaceae</taxon>
        <taxon>Flavivirga</taxon>
    </lineage>
</organism>
<dbReference type="Proteomes" id="UP001176883">
    <property type="component" value="Unassembled WGS sequence"/>
</dbReference>
<proteinExistence type="predicted"/>
<keyword evidence="2" id="KW-1185">Reference proteome</keyword>
<dbReference type="Pfam" id="PF04390">
    <property type="entry name" value="LptE"/>
    <property type="match status" value="1"/>
</dbReference>
<dbReference type="PROSITE" id="PS51257">
    <property type="entry name" value="PROKAR_LIPOPROTEIN"/>
    <property type="match status" value="1"/>
</dbReference>
<evidence type="ECO:0000313" key="1">
    <source>
        <dbReference type="EMBL" id="MDO5968299.1"/>
    </source>
</evidence>
<reference evidence="1" key="1">
    <citation type="submission" date="2023-07" db="EMBL/GenBank/DDBJ databases">
        <title>Two novel species in the genus Flavivirga.</title>
        <authorList>
            <person name="Kwon K."/>
        </authorList>
    </citation>
    <scope>NUCLEOTIDE SEQUENCE</scope>
    <source>
        <strain evidence="1">KCTC 52353</strain>
    </source>
</reference>
<evidence type="ECO:0000313" key="2">
    <source>
        <dbReference type="Proteomes" id="UP001176883"/>
    </source>
</evidence>
<dbReference type="InterPro" id="IPR007485">
    <property type="entry name" value="LPS_assembly_LptE"/>
</dbReference>
<dbReference type="EMBL" id="JAUOEK010000017">
    <property type="protein sequence ID" value="MDO5968299.1"/>
    <property type="molecule type" value="Genomic_DNA"/>
</dbReference>
<gene>
    <name evidence="1" type="ORF">Q4Q35_00630</name>
</gene>
<dbReference type="RefSeq" id="WP_303275981.1">
    <property type="nucleotide sequence ID" value="NZ_JAUOEK010000017.1"/>
</dbReference>
<accession>A0ABT8W5A7</accession>